<dbReference type="RefSeq" id="WP_115612685.1">
    <property type="nucleotide sequence ID" value="NZ_JBHLZC010000001.1"/>
</dbReference>
<organism evidence="2 3">
    <name type="scientific">Cardiobacterium valvarum</name>
    <dbReference type="NCBI Taxonomy" id="194702"/>
    <lineage>
        <taxon>Bacteria</taxon>
        <taxon>Pseudomonadati</taxon>
        <taxon>Pseudomonadota</taxon>
        <taxon>Gammaproteobacteria</taxon>
        <taxon>Cardiobacteriales</taxon>
        <taxon>Cardiobacteriaceae</taxon>
        <taxon>Cardiobacterium</taxon>
    </lineage>
</organism>
<protein>
    <submittedName>
        <fullName evidence="2">Uncharacterized protein</fullName>
    </submittedName>
</protein>
<name>A0A381EFM6_9GAMM</name>
<sequence>MNGRTLTLLCALALTLALLGGVMVLGGMLRQDMAVGAVGLLLGNTAISGLTLLLMLQQGGKRGQQ</sequence>
<evidence type="ECO:0000256" key="1">
    <source>
        <dbReference type="SAM" id="Phobius"/>
    </source>
</evidence>
<proteinExistence type="predicted"/>
<evidence type="ECO:0000313" key="2">
    <source>
        <dbReference type="EMBL" id="SUX25756.1"/>
    </source>
</evidence>
<gene>
    <name evidence="2" type="ORF">NCTC13294_02645</name>
</gene>
<keyword evidence="1" id="KW-0812">Transmembrane</keyword>
<accession>A0A381EFM6</accession>
<reference evidence="2 3" key="1">
    <citation type="submission" date="2018-06" db="EMBL/GenBank/DDBJ databases">
        <authorList>
            <consortium name="Pathogen Informatics"/>
            <person name="Doyle S."/>
        </authorList>
    </citation>
    <scope>NUCLEOTIDE SEQUENCE [LARGE SCALE GENOMIC DNA]</scope>
    <source>
        <strain evidence="2 3">NCTC13294</strain>
    </source>
</reference>
<dbReference type="AlphaFoldDB" id="A0A381EFM6"/>
<keyword evidence="1" id="KW-0472">Membrane</keyword>
<feature type="transmembrane region" description="Helical" evidence="1">
    <location>
        <begin position="34"/>
        <end position="56"/>
    </location>
</feature>
<dbReference type="Proteomes" id="UP000254572">
    <property type="component" value="Unassembled WGS sequence"/>
</dbReference>
<keyword evidence="1" id="KW-1133">Transmembrane helix</keyword>
<dbReference type="EMBL" id="UFUW01000001">
    <property type="protein sequence ID" value="SUX25756.1"/>
    <property type="molecule type" value="Genomic_DNA"/>
</dbReference>
<keyword evidence="3" id="KW-1185">Reference proteome</keyword>
<evidence type="ECO:0000313" key="3">
    <source>
        <dbReference type="Proteomes" id="UP000254572"/>
    </source>
</evidence>